<dbReference type="InterPro" id="IPR036291">
    <property type="entry name" value="NAD(P)-bd_dom_sf"/>
</dbReference>
<evidence type="ECO:0000259" key="1">
    <source>
        <dbReference type="Pfam" id="PF16363"/>
    </source>
</evidence>
<accession>A0A1B4FV66</accession>
<sequence length="361" mass="40324">MELTMAAADPHFWRAKRVLVTGHTGFKGSWLCLWLQSLGARVHGLALEPSSRPSLFDEARVGQRMSGAIGDIRDYGVVHRAIADCMPEVVIHLAAQSLVRTSYADPLLTYGTNVMGTVNLLEALRRTGCARAVVNVTTDKCYENRDWPWGYRESDALGGHDPYSSSKACSEIVSSAYRRSFLGQGSVALATARAGNVIGGGDWAADRLVPDVLGAFADGRPAVIRHPRAVRPWQHVLEPLSGYLRLAERLYVDGNQWADAWNFGPDEAETRTVEWVVSRMARMWGEDARWRRDEGSHPHEAAQLKLDVSKARAELDWRPRWRLMRALECTIAWHRAWLAREDMGAVCLEQIAEFDTSAETN</sequence>
<gene>
    <name evidence="2" type="ORF">WS71_09715</name>
</gene>
<evidence type="ECO:0000313" key="3">
    <source>
        <dbReference type="Proteomes" id="UP000067711"/>
    </source>
</evidence>
<organism evidence="2 3">
    <name type="scientific">Burkholderia mayonis</name>
    <dbReference type="NCBI Taxonomy" id="1385591"/>
    <lineage>
        <taxon>Bacteria</taxon>
        <taxon>Pseudomonadati</taxon>
        <taxon>Pseudomonadota</taxon>
        <taxon>Betaproteobacteria</taxon>
        <taxon>Burkholderiales</taxon>
        <taxon>Burkholderiaceae</taxon>
        <taxon>Burkholderia</taxon>
        <taxon>pseudomallei group</taxon>
    </lineage>
</organism>
<dbReference type="InterPro" id="IPR016040">
    <property type="entry name" value="NAD(P)-bd_dom"/>
</dbReference>
<dbReference type="EMBL" id="CP013388">
    <property type="protein sequence ID" value="AOJ07556.1"/>
    <property type="molecule type" value="Genomic_DNA"/>
</dbReference>
<dbReference type="Proteomes" id="UP000067711">
    <property type="component" value="Chromosome 2"/>
</dbReference>
<dbReference type="CDD" id="cd05252">
    <property type="entry name" value="CDP_GD_SDR_e"/>
    <property type="match status" value="1"/>
</dbReference>
<dbReference type="AlphaFoldDB" id="A0A1B4FV66"/>
<reference evidence="2 3" key="1">
    <citation type="submission" date="2015-12" db="EMBL/GenBank/DDBJ databases">
        <title>Diversity of Burkholderia near neighbor genomes.</title>
        <authorList>
            <person name="Sahl J."/>
            <person name="Wagner D."/>
            <person name="Keim P."/>
        </authorList>
    </citation>
    <scope>NUCLEOTIDE SEQUENCE [LARGE SCALE GENOMIC DNA]</scope>
    <source>
        <strain evidence="2 3">BDU8</strain>
    </source>
</reference>
<dbReference type="Gene3D" id="3.40.50.720">
    <property type="entry name" value="NAD(P)-binding Rossmann-like Domain"/>
    <property type="match status" value="1"/>
</dbReference>
<name>A0A1B4FV66_9BURK</name>
<proteinExistence type="predicted"/>
<dbReference type="SUPFAM" id="SSF51735">
    <property type="entry name" value="NAD(P)-binding Rossmann-fold domains"/>
    <property type="match status" value="1"/>
</dbReference>
<dbReference type="InterPro" id="IPR013445">
    <property type="entry name" value="CDP_4_6_deHydtase"/>
</dbReference>
<evidence type="ECO:0000313" key="2">
    <source>
        <dbReference type="EMBL" id="AOJ07556.1"/>
    </source>
</evidence>
<dbReference type="PANTHER" id="PTHR43000">
    <property type="entry name" value="DTDP-D-GLUCOSE 4,6-DEHYDRATASE-RELATED"/>
    <property type="match status" value="1"/>
</dbReference>
<dbReference type="Pfam" id="PF16363">
    <property type="entry name" value="GDP_Man_Dehyd"/>
    <property type="match status" value="1"/>
</dbReference>
<dbReference type="Gene3D" id="3.90.25.10">
    <property type="entry name" value="UDP-galactose 4-epimerase, domain 1"/>
    <property type="match status" value="1"/>
</dbReference>
<protein>
    <submittedName>
        <fullName evidence="2">CDP-glucose 4,6-dehydratase</fullName>
    </submittedName>
</protein>
<feature type="domain" description="NAD(P)-binding" evidence="1">
    <location>
        <begin position="19"/>
        <end position="325"/>
    </location>
</feature>
<dbReference type="NCBIfam" id="TIGR02622">
    <property type="entry name" value="CDP_4_6_dhtase"/>
    <property type="match status" value="1"/>
</dbReference>
<dbReference type="RefSeq" id="WP_066492887.1">
    <property type="nucleotide sequence ID" value="NZ_CP013388.1"/>
</dbReference>